<proteinExistence type="predicted"/>
<feature type="compositionally biased region" description="Basic residues" evidence="1">
    <location>
        <begin position="7"/>
        <end position="21"/>
    </location>
</feature>
<reference evidence="2" key="1">
    <citation type="submission" date="2021-10" db="EMBL/GenBank/DDBJ databases">
        <title>Melipona bicolor Genome sequencing and assembly.</title>
        <authorList>
            <person name="Araujo N.S."/>
            <person name="Arias M.C."/>
        </authorList>
    </citation>
    <scope>NUCLEOTIDE SEQUENCE</scope>
    <source>
        <strain evidence="2">USP_2M_L1-L4_2017</strain>
        <tissue evidence="2">Whole body</tissue>
    </source>
</reference>
<evidence type="ECO:0000256" key="1">
    <source>
        <dbReference type="SAM" id="MobiDB-lite"/>
    </source>
</evidence>
<sequence>MAESRKMSKRSQKRSSRRHKNMRKVELGDIIKKEKEQRNKMGIEFSWEDLCQYIPKCILQHVDKLRQTAVKRLGQCSEEFVDQFLIFTFEQLINENKLTVDKFITLEERTENLMFSDAQTMFNIIVTIREKFNENPIRPINNITKECNFFGLKFEYKSRVSDSVKLDIMPAKNITQIVGNSLLKCKNKEMPLTIGIK</sequence>
<organism evidence="2 3">
    <name type="scientific">Melipona bicolor</name>
    <dbReference type="NCBI Taxonomy" id="60889"/>
    <lineage>
        <taxon>Eukaryota</taxon>
        <taxon>Metazoa</taxon>
        <taxon>Ecdysozoa</taxon>
        <taxon>Arthropoda</taxon>
        <taxon>Hexapoda</taxon>
        <taxon>Insecta</taxon>
        <taxon>Pterygota</taxon>
        <taxon>Neoptera</taxon>
        <taxon>Endopterygota</taxon>
        <taxon>Hymenoptera</taxon>
        <taxon>Apocrita</taxon>
        <taxon>Aculeata</taxon>
        <taxon>Apoidea</taxon>
        <taxon>Anthophila</taxon>
        <taxon>Apidae</taxon>
        <taxon>Melipona</taxon>
    </lineage>
</organism>
<gene>
    <name evidence="2" type="ORF">K0M31_007168</name>
</gene>
<evidence type="ECO:0000313" key="2">
    <source>
        <dbReference type="EMBL" id="KAK1124144.1"/>
    </source>
</evidence>
<dbReference type="EMBL" id="JAHYIQ010000019">
    <property type="protein sequence ID" value="KAK1124144.1"/>
    <property type="molecule type" value="Genomic_DNA"/>
</dbReference>
<name>A0AA40FRW2_9HYME</name>
<accession>A0AA40FRW2</accession>
<feature type="region of interest" description="Disordered" evidence="1">
    <location>
        <begin position="1"/>
        <end position="21"/>
    </location>
</feature>
<keyword evidence="3" id="KW-1185">Reference proteome</keyword>
<protein>
    <submittedName>
        <fullName evidence="2">Uncharacterized protein</fullName>
    </submittedName>
</protein>
<dbReference type="Proteomes" id="UP001177670">
    <property type="component" value="Unassembled WGS sequence"/>
</dbReference>
<evidence type="ECO:0000313" key="3">
    <source>
        <dbReference type="Proteomes" id="UP001177670"/>
    </source>
</evidence>
<dbReference type="AlphaFoldDB" id="A0AA40FRW2"/>
<comment type="caution">
    <text evidence="2">The sequence shown here is derived from an EMBL/GenBank/DDBJ whole genome shotgun (WGS) entry which is preliminary data.</text>
</comment>